<dbReference type="EMBL" id="CP003273">
    <property type="protein sequence ID" value="AGL02425.1"/>
    <property type="molecule type" value="Genomic_DNA"/>
</dbReference>
<accession>R4KPB6</accession>
<dbReference type="InterPro" id="IPR013249">
    <property type="entry name" value="RNA_pol_sigma70_r4_t2"/>
</dbReference>
<dbReference type="Proteomes" id="UP000013520">
    <property type="component" value="Chromosome"/>
</dbReference>
<dbReference type="AlphaFoldDB" id="R4KPB6"/>
<organism evidence="2 3">
    <name type="scientific">Desulfoscipio gibsoniae DSM 7213</name>
    <dbReference type="NCBI Taxonomy" id="767817"/>
    <lineage>
        <taxon>Bacteria</taxon>
        <taxon>Bacillati</taxon>
        <taxon>Bacillota</taxon>
        <taxon>Clostridia</taxon>
        <taxon>Eubacteriales</taxon>
        <taxon>Desulfallaceae</taxon>
        <taxon>Desulfoscipio</taxon>
    </lineage>
</organism>
<evidence type="ECO:0000313" key="3">
    <source>
        <dbReference type="Proteomes" id="UP000013520"/>
    </source>
</evidence>
<dbReference type="RefSeq" id="WP_006520707.1">
    <property type="nucleotide sequence ID" value="NC_021184.1"/>
</dbReference>
<dbReference type="OrthoDB" id="1807105at2"/>
<dbReference type="GO" id="GO:0006352">
    <property type="term" value="P:DNA-templated transcription initiation"/>
    <property type="evidence" value="ECO:0007669"/>
    <property type="project" value="InterPro"/>
</dbReference>
<name>R4KPB6_9FIRM</name>
<dbReference type="STRING" id="767817.Desgi_3047"/>
<sequence>MSGTSGVFDAVKSPDEIFKLLYTTCYRLTGNHRLTAKLIEASVCTLNPQGRQGCNKLFKGIVQLFNRNKNINVNSVFKALCSAFINKTTLVCEQDHTYASMTTYEYSRSGLQMQEALLCLPPLERLLVVLRDTLGLTYSEIADLTELDKTDVACLLSAGRWSLRKVLNVSSPSKNPPKRARAMEFR</sequence>
<dbReference type="InterPro" id="IPR013324">
    <property type="entry name" value="RNA_pol_sigma_r3/r4-like"/>
</dbReference>
<dbReference type="InterPro" id="IPR036388">
    <property type="entry name" value="WH-like_DNA-bd_sf"/>
</dbReference>
<dbReference type="SUPFAM" id="SSF88659">
    <property type="entry name" value="Sigma3 and sigma4 domains of RNA polymerase sigma factors"/>
    <property type="match status" value="1"/>
</dbReference>
<feature type="domain" description="RNA polymerase sigma factor 70 region 4 type 2" evidence="1">
    <location>
        <begin position="112"/>
        <end position="161"/>
    </location>
</feature>
<dbReference type="HOGENOM" id="CLU_1701418_0_0_9"/>
<keyword evidence="2" id="KW-0240">DNA-directed RNA polymerase</keyword>
<dbReference type="GO" id="GO:0016987">
    <property type="term" value="F:sigma factor activity"/>
    <property type="evidence" value="ECO:0007669"/>
    <property type="project" value="InterPro"/>
</dbReference>
<reference evidence="2 3" key="1">
    <citation type="submission" date="2012-01" db="EMBL/GenBank/DDBJ databases">
        <title>Complete sequence of Desulfotomaculum gibsoniae DSM 7213.</title>
        <authorList>
            <consortium name="US DOE Joint Genome Institute"/>
            <person name="Lucas S."/>
            <person name="Han J."/>
            <person name="Lapidus A."/>
            <person name="Cheng J.-F."/>
            <person name="Goodwin L."/>
            <person name="Pitluck S."/>
            <person name="Peters L."/>
            <person name="Ovchinnikova G."/>
            <person name="Teshima H."/>
            <person name="Detter J.C."/>
            <person name="Han C."/>
            <person name="Tapia R."/>
            <person name="Land M."/>
            <person name="Hauser L."/>
            <person name="Kyrpides N."/>
            <person name="Ivanova N."/>
            <person name="Pagani I."/>
            <person name="Parshina S."/>
            <person name="Plugge C."/>
            <person name="Muyzer G."/>
            <person name="Kuever J."/>
            <person name="Ivanova A."/>
            <person name="Nazina T."/>
            <person name="Klenk H.-P."/>
            <person name="Brambilla E."/>
            <person name="Spring S."/>
            <person name="Stams A.F."/>
            <person name="Woyke T."/>
        </authorList>
    </citation>
    <scope>NUCLEOTIDE SEQUENCE [LARGE SCALE GENOMIC DNA]</scope>
    <source>
        <strain evidence="2 3">DSM 7213</strain>
    </source>
</reference>
<proteinExistence type="predicted"/>
<evidence type="ECO:0000313" key="2">
    <source>
        <dbReference type="EMBL" id="AGL02425.1"/>
    </source>
</evidence>
<dbReference type="KEGG" id="dgi:Desgi_3047"/>
<dbReference type="GO" id="GO:0003677">
    <property type="term" value="F:DNA binding"/>
    <property type="evidence" value="ECO:0007669"/>
    <property type="project" value="InterPro"/>
</dbReference>
<gene>
    <name evidence="2" type="ORF">Desgi_3047</name>
</gene>
<protein>
    <submittedName>
        <fullName evidence="2">DNA-directed RNA polymerase specialized sigma subunit, sigma24</fullName>
    </submittedName>
</protein>
<dbReference type="Pfam" id="PF08281">
    <property type="entry name" value="Sigma70_r4_2"/>
    <property type="match status" value="1"/>
</dbReference>
<keyword evidence="2" id="KW-0804">Transcription</keyword>
<dbReference type="GO" id="GO:0000428">
    <property type="term" value="C:DNA-directed RNA polymerase complex"/>
    <property type="evidence" value="ECO:0007669"/>
    <property type="project" value="UniProtKB-KW"/>
</dbReference>
<dbReference type="eggNOG" id="COG1595">
    <property type="taxonomic scope" value="Bacteria"/>
</dbReference>
<evidence type="ECO:0000259" key="1">
    <source>
        <dbReference type="Pfam" id="PF08281"/>
    </source>
</evidence>
<dbReference type="Gene3D" id="1.10.10.10">
    <property type="entry name" value="Winged helix-like DNA-binding domain superfamily/Winged helix DNA-binding domain"/>
    <property type="match status" value="1"/>
</dbReference>
<keyword evidence="3" id="KW-1185">Reference proteome</keyword>